<dbReference type="STRING" id="135826.KP77_28110"/>
<accession>A0A0C2RY24</accession>
<evidence type="ECO:0000259" key="4">
    <source>
        <dbReference type="PROSITE" id="PS51930"/>
    </source>
</evidence>
<dbReference type="InterPro" id="IPR037233">
    <property type="entry name" value="CcmK-like_sf"/>
</dbReference>
<gene>
    <name evidence="5" type="ORF">KP77_28110</name>
</gene>
<protein>
    <recommendedName>
        <fullName evidence="4">BMC domain-containing protein</fullName>
    </recommendedName>
</protein>
<dbReference type="PROSITE" id="PS51930">
    <property type="entry name" value="BMC_2"/>
    <property type="match status" value="1"/>
</dbReference>
<dbReference type="EMBL" id="JXRQ01000025">
    <property type="protein sequence ID" value="KIL46684.1"/>
    <property type="molecule type" value="Genomic_DNA"/>
</dbReference>
<evidence type="ECO:0000256" key="1">
    <source>
        <dbReference type="ARBA" id="ARBA00024322"/>
    </source>
</evidence>
<dbReference type="Pfam" id="PF00936">
    <property type="entry name" value="BMC"/>
    <property type="match status" value="1"/>
</dbReference>
<evidence type="ECO:0000313" key="6">
    <source>
        <dbReference type="Proteomes" id="UP000031950"/>
    </source>
</evidence>
<feature type="domain" description="BMC" evidence="4">
    <location>
        <begin position="4"/>
        <end position="86"/>
    </location>
</feature>
<dbReference type="SUPFAM" id="SSF143414">
    <property type="entry name" value="CcmK-like"/>
    <property type="match status" value="1"/>
</dbReference>
<dbReference type="RefSeq" id="WP_041123319.1">
    <property type="nucleotide sequence ID" value="NZ_JXRQ01000025.1"/>
</dbReference>
<dbReference type="PATRIC" id="fig|135826.4.peg.2795"/>
<dbReference type="SMART" id="SM00877">
    <property type="entry name" value="BMC"/>
    <property type="match status" value="1"/>
</dbReference>
<evidence type="ECO:0000256" key="3">
    <source>
        <dbReference type="PROSITE-ProRule" id="PRU01278"/>
    </source>
</evidence>
<dbReference type="Proteomes" id="UP000031950">
    <property type="component" value="Unassembled WGS sequence"/>
</dbReference>
<dbReference type="InterPro" id="IPR044872">
    <property type="entry name" value="CcmK/CsoS1_BMC"/>
</dbReference>
<reference evidence="5 6" key="1">
    <citation type="submission" date="2015-01" db="EMBL/GenBank/DDBJ databases">
        <title>Genome sequence of Jeotgalibacillus alimentarius.</title>
        <authorList>
            <person name="Goh K.M."/>
            <person name="Chan K.-G."/>
            <person name="Yaakop A.S."/>
            <person name="Ee R."/>
            <person name="Gan H.M."/>
            <person name="Chan C.S."/>
        </authorList>
    </citation>
    <scope>NUCLEOTIDE SEQUENCE [LARGE SCALE GENOMIC DNA]</scope>
    <source>
        <strain evidence="5 6">YKJ-13</strain>
    </source>
</reference>
<dbReference type="Gene3D" id="3.30.70.1710">
    <property type="match status" value="1"/>
</dbReference>
<evidence type="ECO:0000313" key="5">
    <source>
        <dbReference type="EMBL" id="KIL46684.1"/>
    </source>
</evidence>
<comment type="subcellular location">
    <subcellularLocation>
        <location evidence="1">Bacterial microcompartment</location>
    </subcellularLocation>
</comment>
<name>A0A0C2RY24_9BACL</name>
<evidence type="ECO:0000256" key="2">
    <source>
        <dbReference type="ARBA" id="ARBA00024446"/>
    </source>
</evidence>
<dbReference type="GO" id="GO:0031469">
    <property type="term" value="C:bacterial microcompartment"/>
    <property type="evidence" value="ECO:0007669"/>
    <property type="project" value="UniProtKB-SubCell"/>
</dbReference>
<dbReference type="InterPro" id="IPR050575">
    <property type="entry name" value="BMC_shell"/>
</dbReference>
<comment type="similarity">
    <text evidence="3">Belongs to the bacterial microcompartments protein family.</text>
</comment>
<proteinExistence type="inferred from homology"/>
<organism evidence="5 6">
    <name type="scientific">Jeotgalibacillus alimentarius</name>
    <dbReference type="NCBI Taxonomy" id="135826"/>
    <lineage>
        <taxon>Bacteria</taxon>
        <taxon>Bacillati</taxon>
        <taxon>Bacillota</taxon>
        <taxon>Bacilli</taxon>
        <taxon>Bacillales</taxon>
        <taxon>Caryophanaceae</taxon>
        <taxon>Jeotgalibacillus</taxon>
    </lineage>
</organism>
<dbReference type="PANTHER" id="PTHR33941">
    <property type="entry name" value="PROPANEDIOL UTILIZATION PROTEIN PDUA"/>
    <property type="match status" value="1"/>
</dbReference>
<sequence length="94" mass="9947">MKQSYGFLEVTGYAAALKCADIMIKTAYITISHMERIGSGLVTIMIEGDLASVQAAIEAGIESAESSLLTANVIARPYEGFLNVTNQTKEGSDG</sequence>
<dbReference type="OrthoDB" id="9812608at2"/>
<dbReference type="PANTHER" id="PTHR33941:SF11">
    <property type="entry name" value="BACTERIAL MICROCOMPARTMENT SHELL PROTEIN PDUJ"/>
    <property type="match status" value="1"/>
</dbReference>
<dbReference type="AlphaFoldDB" id="A0A0C2RY24"/>
<keyword evidence="2" id="KW-1283">Bacterial microcompartment</keyword>
<keyword evidence="6" id="KW-1185">Reference proteome</keyword>
<comment type="caution">
    <text evidence="5">The sequence shown here is derived from an EMBL/GenBank/DDBJ whole genome shotgun (WGS) entry which is preliminary data.</text>
</comment>
<dbReference type="InterPro" id="IPR000249">
    <property type="entry name" value="BMC_dom"/>
</dbReference>